<organism evidence="1 2">
    <name type="scientific">candidate division WWE3 bacterium CG08_land_8_20_14_0_20_40_13</name>
    <dbReference type="NCBI Taxonomy" id="1975084"/>
    <lineage>
        <taxon>Bacteria</taxon>
        <taxon>Katanobacteria</taxon>
    </lineage>
</organism>
<evidence type="ECO:0000313" key="1">
    <source>
        <dbReference type="EMBL" id="PIS22868.1"/>
    </source>
</evidence>
<protein>
    <submittedName>
        <fullName evidence="1">Uncharacterized protein</fullName>
    </submittedName>
</protein>
<dbReference type="AlphaFoldDB" id="A0A2H0XFH1"/>
<comment type="caution">
    <text evidence="1">The sequence shown here is derived from an EMBL/GenBank/DDBJ whole genome shotgun (WGS) entry which is preliminary data.</text>
</comment>
<gene>
    <name evidence="1" type="ORF">COT49_03105</name>
</gene>
<name>A0A2H0XFH1_UNCKA</name>
<accession>A0A2H0XFH1</accession>
<proteinExistence type="predicted"/>
<reference evidence="2" key="1">
    <citation type="submission" date="2017-09" db="EMBL/GenBank/DDBJ databases">
        <title>Depth-based differentiation of microbial function through sediment-hosted aquifers and enrichment of novel symbionts in the deep terrestrial subsurface.</title>
        <authorList>
            <person name="Probst A.J."/>
            <person name="Ladd B."/>
            <person name="Jarett J.K."/>
            <person name="Geller-Mcgrath D.E."/>
            <person name="Sieber C.M.K."/>
            <person name="Emerson J.B."/>
            <person name="Anantharaman K."/>
            <person name="Thomas B.C."/>
            <person name="Malmstrom R."/>
            <person name="Stieglmeier M."/>
            <person name="Klingl A."/>
            <person name="Woyke T."/>
            <person name="Ryan C.M."/>
            <person name="Banfield J.F."/>
        </authorList>
    </citation>
    <scope>NUCLEOTIDE SEQUENCE [LARGE SCALE GENOMIC DNA]</scope>
</reference>
<sequence>MVNKSKELDRANRHYLTALQALRTIKEQPLKITLKANTAIIGQNQIVQANNHENNRVPRASPCDYITLFATGEKKFRKDYQQNLVISPNDLGVFQLADYSQKVNINDLTRQAKKELKTHLLRSSIELLGYNLALTTSKTRFNGERTWFVCPLCGKRVGVIYKQQGNNKVGCFKCLNLKYRKQRYKGMIEATTKTP</sequence>
<dbReference type="Proteomes" id="UP000230340">
    <property type="component" value="Unassembled WGS sequence"/>
</dbReference>
<evidence type="ECO:0000313" key="2">
    <source>
        <dbReference type="Proteomes" id="UP000230340"/>
    </source>
</evidence>
<dbReference type="EMBL" id="PEYT01000027">
    <property type="protein sequence ID" value="PIS22868.1"/>
    <property type="molecule type" value="Genomic_DNA"/>
</dbReference>